<feature type="domain" description="Bulb-type lectin" evidence="1">
    <location>
        <begin position="1"/>
        <end position="86"/>
    </location>
</feature>
<proteinExistence type="predicted"/>
<name>A0A2N6VJV2_9MICO</name>
<dbReference type="SUPFAM" id="SSF51905">
    <property type="entry name" value="FAD/NAD(P)-binding domain"/>
    <property type="match status" value="1"/>
</dbReference>
<dbReference type="InterPro" id="IPR001480">
    <property type="entry name" value="Bulb-type_lectin_dom"/>
</dbReference>
<accession>A0A2N6VJV2</accession>
<comment type="caution">
    <text evidence="2">The sequence shown here is derived from an EMBL/GenBank/DDBJ whole genome shotgun (WGS) entry which is preliminary data.</text>
</comment>
<feature type="non-terminal residue" evidence="2">
    <location>
        <position position="1"/>
    </location>
</feature>
<dbReference type="InterPro" id="IPR036188">
    <property type="entry name" value="FAD/NAD-bd_sf"/>
</dbReference>
<dbReference type="Proteomes" id="UP000235598">
    <property type="component" value="Unassembled WGS sequence"/>
</dbReference>
<gene>
    <name evidence="2" type="ORF">CJ199_12160</name>
</gene>
<dbReference type="Pfam" id="PF07992">
    <property type="entry name" value="Pyr_redox_2"/>
    <property type="match status" value="1"/>
</dbReference>
<dbReference type="PROSITE" id="PS50927">
    <property type="entry name" value="BULB_LECTIN"/>
    <property type="match status" value="1"/>
</dbReference>
<evidence type="ECO:0000313" key="2">
    <source>
        <dbReference type="EMBL" id="PMD04421.1"/>
    </source>
</evidence>
<feature type="non-terminal residue" evidence="2">
    <location>
        <position position="86"/>
    </location>
</feature>
<dbReference type="AlphaFoldDB" id="A0A2N6VJV2"/>
<dbReference type="InterPro" id="IPR023753">
    <property type="entry name" value="FAD/NAD-binding_dom"/>
</dbReference>
<protein>
    <submittedName>
        <fullName evidence="2">NADH dehydrogenase FAD-containing subunit</fullName>
    </submittedName>
</protein>
<evidence type="ECO:0000259" key="1">
    <source>
        <dbReference type="PROSITE" id="PS50927"/>
    </source>
</evidence>
<organism evidence="2 3">
    <name type="scientific">Brevibacterium paucivorans</name>
    <dbReference type="NCBI Taxonomy" id="170994"/>
    <lineage>
        <taxon>Bacteria</taxon>
        <taxon>Bacillati</taxon>
        <taxon>Actinomycetota</taxon>
        <taxon>Actinomycetes</taxon>
        <taxon>Micrococcales</taxon>
        <taxon>Brevibacteriaceae</taxon>
        <taxon>Brevibacterium</taxon>
    </lineage>
</organism>
<dbReference type="Gene3D" id="3.50.50.100">
    <property type="match status" value="1"/>
</dbReference>
<dbReference type="RefSeq" id="WP_180965429.1">
    <property type="nucleotide sequence ID" value="NZ_PNHK01000078.1"/>
</dbReference>
<evidence type="ECO:0000313" key="3">
    <source>
        <dbReference type="Proteomes" id="UP000235598"/>
    </source>
</evidence>
<dbReference type="GO" id="GO:0016491">
    <property type="term" value="F:oxidoreductase activity"/>
    <property type="evidence" value="ECO:0007669"/>
    <property type="project" value="InterPro"/>
</dbReference>
<dbReference type="EMBL" id="PNHK01000078">
    <property type="protein sequence ID" value="PMD04421.1"/>
    <property type="molecule type" value="Genomic_DNA"/>
</dbReference>
<sequence length="86" mass="9001">TFLEDCTDKVCKLSNGEQFTADTIVWNAGVKANPVLVDSDLPLDDRGRVTVRADLRVEDENGVVEGAWAAGDNAAVPDLTGDGPGG</sequence>
<reference evidence="2 3" key="1">
    <citation type="submission" date="2017-09" db="EMBL/GenBank/DDBJ databases">
        <title>Bacterial strain isolated from the female urinary microbiota.</title>
        <authorList>
            <person name="Thomas-White K."/>
            <person name="Kumar N."/>
            <person name="Forster S."/>
            <person name="Putonti C."/>
            <person name="Lawley T."/>
            <person name="Wolfe A.J."/>
        </authorList>
    </citation>
    <scope>NUCLEOTIDE SEQUENCE [LARGE SCALE GENOMIC DNA]</scope>
    <source>
        <strain evidence="2 3">UMB1301</strain>
    </source>
</reference>